<dbReference type="EMBL" id="LWLT01000002">
    <property type="status" value="NOT_ANNOTATED_CDS"/>
    <property type="molecule type" value="Genomic_DNA"/>
</dbReference>
<dbReference type="GO" id="GO:0005886">
    <property type="term" value="C:plasma membrane"/>
    <property type="evidence" value="ECO:0007669"/>
    <property type="project" value="UniProtKB-SubCell"/>
</dbReference>
<evidence type="ECO:0000256" key="6">
    <source>
        <dbReference type="ARBA" id="ARBA00023136"/>
    </source>
</evidence>
<name>A0A452DXA3_CAPHI</name>
<reference evidence="9" key="2">
    <citation type="submission" date="2025-08" db="UniProtKB">
        <authorList>
            <consortium name="Ensembl"/>
        </authorList>
    </citation>
    <scope>IDENTIFICATION</scope>
</reference>
<keyword evidence="7" id="KW-0564">Palmitate</keyword>
<keyword evidence="8" id="KW-0449">Lipoprotein</keyword>
<accession>A0A452DXA3</accession>
<dbReference type="Ensembl" id="ENSCHIT00000011708.1">
    <property type="protein sequence ID" value="ENSCHIP00000004300.1"/>
    <property type="gene ID" value="ENSCHIG00000008511.1"/>
</dbReference>
<gene>
    <name evidence="9" type="primary">C2orf88</name>
    <name evidence="9" type="synonym">C2H2orf88</name>
</gene>
<dbReference type="PANTHER" id="PTHR36471:SF1">
    <property type="entry name" value="SMALL MEMBRANE A-KINASE ANCHOR PROTEIN"/>
    <property type="match status" value="1"/>
</dbReference>
<dbReference type="OrthoDB" id="8907307at2759"/>
<keyword evidence="4" id="KW-1003">Cell membrane</keyword>
<dbReference type="OMA" id="QTFPFPN"/>
<organism evidence="9 10">
    <name type="scientific">Capra hircus</name>
    <name type="common">Goat</name>
    <dbReference type="NCBI Taxonomy" id="9925"/>
    <lineage>
        <taxon>Eukaryota</taxon>
        <taxon>Metazoa</taxon>
        <taxon>Chordata</taxon>
        <taxon>Craniata</taxon>
        <taxon>Vertebrata</taxon>
        <taxon>Euteleostomi</taxon>
        <taxon>Mammalia</taxon>
        <taxon>Eutheria</taxon>
        <taxon>Laurasiatheria</taxon>
        <taxon>Artiodactyla</taxon>
        <taxon>Ruminantia</taxon>
        <taxon>Pecora</taxon>
        <taxon>Bovidae</taxon>
        <taxon>Caprinae</taxon>
        <taxon>Capra</taxon>
    </lineage>
</organism>
<keyword evidence="6" id="KW-0472">Membrane</keyword>
<dbReference type="InterPro" id="IPR027969">
    <property type="entry name" value="Small_membr_AKAP"/>
</dbReference>
<dbReference type="Pfam" id="PF15127">
    <property type="entry name" value="SmAKAP"/>
    <property type="match status" value="1"/>
</dbReference>
<proteinExistence type="inferred from homology"/>
<protein>
    <recommendedName>
        <fullName evidence="3">Small membrane A-kinase anchor protein</fullName>
    </recommendedName>
</protein>
<dbReference type="PANTHER" id="PTHR36471">
    <property type="entry name" value="SMALL MEMBRANE A-KINASE ANCHOR PROTEIN"/>
    <property type="match status" value="1"/>
</dbReference>
<dbReference type="KEGG" id="chx:102177382"/>
<sequence>MGCMKSKQTFPFPTTLESEKRHVSEENFMPEEKFLPRIPSLVNVKEEVKEPPGPQIVVFEFAQHLSQEILSDALQQWAGNNLKYYDIPYIESEGP</sequence>
<comment type="similarity">
    <text evidence="2">Belongs to the small membrane AKAP family.</text>
</comment>
<dbReference type="GO" id="GO:0034237">
    <property type="term" value="F:protein kinase A regulatory subunit binding"/>
    <property type="evidence" value="ECO:0007669"/>
    <property type="project" value="InterPro"/>
</dbReference>
<evidence type="ECO:0000313" key="10">
    <source>
        <dbReference type="Proteomes" id="UP000291000"/>
    </source>
</evidence>
<keyword evidence="10" id="KW-1185">Reference proteome</keyword>
<evidence type="ECO:0000256" key="8">
    <source>
        <dbReference type="ARBA" id="ARBA00023288"/>
    </source>
</evidence>
<evidence type="ECO:0000256" key="7">
    <source>
        <dbReference type="ARBA" id="ARBA00023139"/>
    </source>
</evidence>
<dbReference type="SMR" id="A0A452DXA3"/>
<dbReference type="GeneTree" id="ENSGT00390000011537"/>
<evidence type="ECO:0000256" key="3">
    <source>
        <dbReference type="ARBA" id="ARBA00016882"/>
    </source>
</evidence>
<evidence type="ECO:0000313" key="9">
    <source>
        <dbReference type="Ensembl" id="ENSCHIP00000004300.1"/>
    </source>
</evidence>
<dbReference type="STRING" id="9925.ENSCHIP00000004300"/>
<comment type="subcellular location">
    <subcellularLocation>
        <location evidence="1">Cell membrane</location>
    </subcellularLocation>
</comment>
<evidence type="ECO:0000256" key="5">
    <source>
        <dbReference type="ARBA" id="ARBA00022707"/>
    </source>
</evidence>
<keyword evidence="5" id="KW-0519">Myristate</keyword>
<evidence type="ECO:0000256" key="4">
    <source>
        <dbReference type="ARBA" id="ARBA00022475"/>
    </source>
</evidence>
<reference evidence="9 10" key="1">
    <citation type="submission" date="2016-04" db="EMBL/GenBank/DDBJ databases">
        <title>Polished mammalian reference genomes with single-molecule sequencing and chromosome conformation capture applied to the Capra hircus genome.</title>
        <authorList>
            <person name="Bickhart D.M."/>
            <person name="Koren S."/>
            <person name="Rosen B."/>
            <person name="Hastie A."/>
            <person name="Liachko I."/>
            <person name="Sullivan S.T."/>
            <person name="Burton J."/>
            <person name="Sayre B.L."/>
            <person name="Huson H.J."/>
            <person name="Lee J."/>
            <person name="Lam E."/>
            <person name="Kelley C.M."/>
            <person name="Hutchison J.L."/>
            <person name="Zhou Y."/>
            <person name="Sun J."/>
            <person name="Crisa A."/>
            <person name="Schwartz J.C."/>
            <person name="Hammond J.A."/>
            <person name="Schroeder S.G."/>
            <person name="Liu G.E."/>
            <person name="Dunham M."/>
            <person name="Shendure J."/>
            <person name="Sonstegard T.S."/>
            <person name="Phillippy A.M."/>
            <person name="Van Tassell C.P."/>
            <person name="Smith T.P."/>
        </authorList>
    </citation>
    <scope>NUCLEOTIDE SEQUENCE [LARGE SCALE GENOMIC DNA]</scope>
</reference>
<evidence type="ECO:0000256" key="2">
    <source>
        <dbReference type="ARBA" id="ARBA00007307"/>
    </source>
</evidence>
<dbReference type="Proteomes" id="UP000291000">
    <property type="component" value="Chromosome 2"/>
</dbReference>
<evidence type="ECO:0000256" key="1">
    <source>
        <dbReference type="ARBA" id="ARBA00004236"/>
    </source>
</evidence>
<dbReference type="AlphaFoldDB" id="A0A452DXA3"/>
<dbReference type="Bgee" id="ENSCHIG00000008511">
    <property type="expression patterns" value="Expressed in prefrontal cortex and 14 other cell types or tissues"/>
</dbReference>
<reference evidence="9" key="3">
    <citation type="submission" date="2025-09" db="UniProtKB">
        <authorList>
            <consortium name="Ensembl"/>
        </authorList>
    </citation>
    <scope>IDENTIFICATION</scope>
</reference>